<dbReference type="Proteomes" id="UP000295151">
    <property type="component" value="Unassembled WGS sequence"/>
</dbReference>
<feature type="region of interest" description="Disordered" evidence="1">
    <location>
        <begin position="1"/>
        <end position="45"/>
    </location>
</feature>
<comment type="caution">
    <text evidence="2">The sequence shown here is derived from an EMBL/GenBank/DDBJ whole genome shotgun (WGS) entry which is preliminary data.</text>
</comment>
<evidence type="ECO:0000313" key="2">
    <source>
        <dbReference type="EMBL" id="TDU83716.1"/>
    </source>
</evidence>
<organism evidence="2 3">
    <name type="scientific">Kribbella voronezhensis</name>
    <dbReference type="NCBI Taxonomy" id="2512212"/>
    <lineage>
        <taxon>Bacteria</taxon>
        <taxon>Bacillati</taxon>
        <taxon>Actinomycetota</taxon>
        <taxon>Actinomycetes</taxon>
        <taxon>Propionibacteriales</taxon>
        <taxon>Kribbellaceae</taxon>
        <taxon>Kribbella</taxon>
    </lineage>
</organism>
<proteinExistence type="predicted"/>
<sequence length="45" mass="5011">MTDHPGEEPLIDDLVDETRLPEQTPEVGSPPDHQPDPLDPELSDH</sequence>
<protein>
    <submittedName>
        <fullName evidence="2">Uncharacterized protein</fullName>
    </submittedName>
</protein>
<dbReference type="AlphaFoldDB" id="A0A4R7SYB4"/>
<evidence type="ECO:0000313" key="3">
    <source>
        <dbReference type="Proteomes" id="UP000295151"/>
    </source>
</evidence>
<accession>A0A4R7SYB4</accession>
<evidence type="ECO:0000256" key="1">
    <source>
        <dbReference type="SAM" id="MobiDB-lite"/>
    </source>
</evidence>
<gene>
    <name evidence="2" type="ORF">EV138_6180</name>
</gene>
<keyword evidence="3" id="KW-1185">Reference proteome</keyword>
<dbReference type="RefSeq" id="WP_166678804.1">
    <property type="nucleotide sequence ID" value="NZ_SOCE01000002.1"/>
</dbReference>
<dbReference type="EMBL" id="SOCE01000002">
    <property type="protein sequence ID" value="TDU83716.1"/>
    <property type="molecule type" value="Genomic_DNA"/>
</dbReference>
<name>A0A4R7SYB4_9ACTN</name>
<reference evidence="2 3" key="1">
    <citation type="submission" date="2019-03" db="EMBL/GenBank/DDBJ databases">
        <title>Genomic Encyclopedia of Type Strains, Phase III (KMG-III): the genomes of soil and plant-associated and newly described type strains.</title>
        <authorList>
            <person name="Whitman W."/>
        </authorList>
    </citation>
    <scope>NUCLEOTIDE SEQUENCE [LARGE SCALE GENOMIC DNA]</scope>
    <source>
        <strain evidence="2 3">VKM Ac-2575</strain>
    </source>
</reference>